<proteinExistence type="predicted"/>
<dbReference type="InterPro" id="IPR029071">
    <property type="entry name" value="Ubiquitin-like_domsf"/>
</dbReference>
<dbReference type="EMBL" id="CAMAPE010000010">
    <property type="protein sequence ID" value="CAH9077385.1"/>
    <property type="molecule type" value="Genomic_DNA"/>
</dbReference>
<dbReference type="Pfam" id="PF18036">
    <property type="entry name" value="Ubiquitin_4"/>
    <property type="match status" value="1"/>
</dbReference>
<gene>
    <name evidence="3" type="ORF">CEURO_LOCUS6295</name>
</gene>
<reference evidence="3" key="1">
    <citation type="submission" date="2022-07" db="EMBL/GenBank/DDBJ databases">
        <authorList>
            <person name="Macas J."/>
            <person name="Novak P."/>
            <person name="Neumann P."/>
        </authorList>
    </citation>
    <scope>NUCLEOTIDE SEQUENCE</scope>
</reference>
<dbReference type="CDD" id="cd17058">
    <property type="entry name" value="Ubl_SNRNP25"/>
    <property type="match status" value="1"/>
</dbReference>
<dbReference type="Gene3D" id="3.10.20.90">
    <property type="entry name" value="Phosphatidylinositol 3-kinase Catalytic Subunit, Chain A, domain 1"/>
    <property type="match status" value="1"/>
</dbReference>
<dbReference type="Proteomes" id="UP001152484">
    <property type="component" value="Unassembled WGS sequence"/>
</dbReference>
<evidence type="ECO:0000313" key="4">
    <source>
        <dbReference type="Proteomes" id="UP001152484"/>
    </source>
</evidence>
<dbReference type="PANTHER" id="PTHR14942">
    <property type="entry name" value="U11/U12 SMALL NUCLEAR RIBONUCLEOPROTEIN 25 KDA PROTEIN"/>
    <property type="match status" value="1"/>
</dbReference>
<name>A0A9P0YVQ3_CUSEU</name>
<protein>
    <recommendedName>
        <fullName evidence="2">SNRNP25 ubiquitin-like domain-containing protein</fullName>
    </recommendedName>
</protein>
<dbReference type="SUPFAM" id="SSF54236">
    <property type="entry name" value="Ubiquitin-like"/>
    <property type="match status" value="1"/>
</dbReference>
<feature type="compositionally biased region" description="Basic and acidic residues" evidence="1">
    <location>
        <begin position="10"/>
        <end position="24"/>
    </location>
</feature>
<dbReference type="InterPro" id="IPR040610">
    <property type="entry name" value="SNRNP25_ubiquitin"/>
</dbReference>
<dbReference type="GO" id="GO:0000398">
    <property type="term" value="P:mRNA splicing, via spliceosome"/>
    <property type="evidence" value="ECO:0007669"/>
    <property type="project" value="InterPro"/>
</dbReference>
<feature type="compositionally biased region" description="Polar residues" evidence="1">
    <location>
        <begin position="25"/>
        <end position="34"/>
    </location>
</feature>
<dbReference type="PANTHER" id="PTHR14942:SF0">
    <property type="entry name" value="U11_U12 SMALL NUCLEAR RIBONUCLEOPROTEIN 25 KDA PROTEIN"/>
    <property type="match status" value="1"/>
</dbReference>
<sequence length="189" mass="21376">MEVSSLELSAEIKESKDDTERKDTSNAPEYQSSSVKKARLHLTLGALLNDPILADVPKNPSFSDVDTLISLELGSAMRITILKLDNTSVDVAVLNSATVKDLKQAVRKKIEEMEDSNMGHRHISWKHVWDNFCLSYNNEKLLDDGAKLQDYGIRTNCVVQFTPYVMSRASQRHSRSRKHRFFHGLNKTG</sequence>
<dbReference type="InterPro" id="IPR039690">
    <property type="entry name" value="SNRNP25"/>
</dbReference>
<evidence type="ECO:0000259" key="2">
    <source>
        <dbReference type="Pfam" id="PF18036"/>
    </source>
</evidence>
<keyword evidence="4" id="KW-1185">Reference proteome</keyword>
<evidence type="ECO:0000256" key="1">
    <source>
        <dbReference type="SAM" id="MobiDB-lite"/>
    </source>
</evidence>
<organism evidence="3 4">
    <name type="scientific">Cuscuta europaea</name>
    <name type="common">European dodder</name>
    <dbReference type="NCBI Taxonomy" id="41803"/>
    <lineage>
        <taxon>Eukaryota</taxon>
        <taxon>Viridiplantae</taxon>
        <taxon>Streptophyta</taxon>
        <taxon>Embryophyta</taxon>
        <taxon>Tracheophyta</taxon>
        <taxon>Spermatophyta</taxon>
        <taxon>Magnoliopsida</taxon>
        <taxon>eudicotyledons</taxon>
        <taxon>Gunneridae</taxon>
        <taxon>Pentapetalae</taxon>
        <taxon>asterids</taxon>
        <taxon>lamiids</taxon>
        <taxon>Solanales</taxon>
        <taxon>Convolvulaceae</taxon>
        <taxon>Cuscuteae</taxon>
        <taxon>Cuscuta</taxon>
        <taxon>Cuscuta subgen. Cuscuta</taxon>
    </lineage>
</organism>
<dbReference type="OrthoDB" id="10657967at2759"/>
<dbReference type="AlphaFoldDB" id="A0A9P0YVQ3"/>
<feature type="region of interest" description="Disordered" evidence="1">
    <location>
        <begin position="1"/>
        <end position="34"/>
    </location>
</feature>
<comment type="caution">
    <text evidence="3">The sequence shown here is derived from an EMBL/GenBank/DDBJ whole genome shotgun (WGS) entry which is preliminary data.</text>
</comment>
<evidence type="ECO:0000313" key="3">
    <source>
        <dbReference type="EMBL" id="CAH9077385.1"/>
    </source>
</evidence>
<accession>A0A9P0YVQ3</accession>
<feature type="domain" description="SNRNP25 ubiquitin-like" evidence="2">
    <location>
        <begin position="77"/>
        <end position="164"/>
    </location>
</feature>